<accession>F7ZKT0</accession>
<organism evidence="1 2">
    <name type="scientific">Roseobacter litoralis (strain ATCC 49566 / DSM 6996 / JCM 21268 / NBRC 15278 / OCh 149)</name>
    <dbReference type="NCBI Taxonomy" id="391595"/>
    <lineage>
        <taxon>Bacteria</taxon>
        <taxon>Pseudomonadati</taxon>
        <taxon>Pseudomonadota</taxon>
        <taxon>Alphaproteobacteria</taxon>
        <taxon>Rhodobacterales</taxon>
        <taxon>Roseobacteraceae</taxon>
        <taxon>Roseobacter</taxon>
    </lineage>
</organism>
<sequence length="58" mass="6364">MPANRFDFRVGVGRLRGHLGAAPRDRLKPSGLIEPLRAIFEQSCLIASSVGTIDFLQL</sequence>
<dbReference type="STRING" id="391595.RLO149_c007190"/>
<keyword evidence="2" id="KW-1185">Reference proteome</keyword>
<evidence type="ECO:0000313" key="1">
    <source>
        <dbReference type="EMBL" id="AEI92746.1"/>
    </source>
</evidence>
<dbReference type="Proteomes" id="UP000001353">
    <property type="component" value="Chromosome"/>
</dbReference>
<reference evidence="1 2" key="1">
    <citation type="journal article" date="2011" name="BMC Genomics">
        <title>Comparative genome analysis and genome-guided physiological analysis of Roseobacter litoralis.</title>
        <authorList>
            <person name="Kalhoefer D."/>
            <person name="Thole S."/>
            <person name="Voget S."/>
            <person name="Lehmann R."/>
            <person name="Liesegang H."/>
            <person name="Wollher A."/>
            <person name="Daniel R."/>
            <person name="Simon M."/>
            <person name="Brinkhoff T."/>
        </authorList>
    </citation>
    <scope>NUCLEOTIDE SEQUENCE [LARGE SCALE GENOMIC DNA]</scope>
    <source>
        <strain evidence="2">ATCC 49566 / DSM 6996 / JCM 21268 / NBRC 15278 / OCh 149</strain>
    </source>
</reference>
<proteinExistence type="predicted"/>
<protein>
    <submittedName>
        <fullName evidence="1">Uncharacterized protein</fullName>
    </submittedName>
</protein>
<name>F7ZKT0_ROSLO</name>
<dbReference type="EMBL" id="CP002623">
    <property type="protein sequence ID" value="AEI92746.1"/>
    <property type="molecule type" value="Genomic_DNA"/>
</dbReference>
<evidence type="ECO:0000313" key="2">
    <source>
        <dbReference type="Proteomes" id="UP000001353"/>
    </source>
</evidence>
<dbReference type="AlphaFoldDB" id="F7ZKT0"/>
<gene>
    <name evidence="1" type="ordered locus">RLO149_c007190</name>
</gene>
<dbReference type="HOGENOM" id="CLU_2976505_0_0_5"/>
<dbReference type="KEGG" id="rli:RLO149_c007190"/>